<dbReference type="GO" id="GO:0031297">
    <property type="term" value="P:replication fork processing"/>
    <property type="evidence" value="ECO:0007669"/>
    <property type="project" value="InterPro"/>
</dbReference>
<feature type="compositionally biased region" description="Polar residues" evidence="1">
    <location>
        <begin position="47"/>
        <end position="63"/>
    </location>
</feature>
<dbReference type="PANTHER" id="PTHR28122:SF1">
    <property type="entry name" value="E3 UBIQUITIN-PROTEIN LIGASE SUBSTRATE RECEPTOR MMS22"/>
    <property type="match status" value="1"/>
</dbReference>
<feature type="compositionally biased region" description="Basic and acidic residues" evidence="1">
    <location>
        <begin position="650"/>
        <end position="669"/>
    </location>
</feature>
<dbReference type="EMBL" id="JARKIF010000014">
    <property type="protein sequence ID" value="KAJ7623428.1"/>
    <property type="molecule type" value="Genomic_DNA"/>
</dbReference>
<evidence type="ECO:0000313" key="2">
    <source>
        <dbReference type="EMBL" id="KAJ7623428.1"/>
    </source>
</evidence>
<feature type="region of interest" description="Disordered" evidence="1">
    <location>
        <begin position="21"/>
        <end position="534"/>
    </location>
</feature>
<feature type="compositionally biased region" description="Basic residues" evidence="1">
    <location>
        <begin position="430"/>
        <end position="446"/>
    </location>
</feature>
<feature type="region of interest" description="Disordered" evidence="1">
    <location>
        <begin position="552"/>
        <end position="673"/>
    </location>
</feature>
<protein>
    <submittedName>
        <fullName evidence="2">Mus7/MMS22 family-domain-containing protein</fullName>
    </submittedName>
</protein>
<feature type="compositionally biased region" description="Polar residues" evidence="1">
    <location>
        <begin position="576"/>
        <end position="586"/>
    </location>
</feature>
<feature type="compositionally biased region" description="Basic and acidic residues" evidence="1">
    <location>
        <begin position="261"/>
        <end position="280"/>
    </location>
</feature>
<dbReference type="GO" id="GO:0000724">
    <property type="term" value="P:double-strand break repair via homologous recombination"/>
    <property type="evidence" value="ECO:0007669"/>
    <property type="project" value="TreeGrafter"/>
</dbReference>
<accession>A0AAD7BKI2</accession>
<dbReference type="PANTHER" id="PTHR28122">
    <property type="entry name" value="E3 UBIQUITIN-PROTEIN LIGASE SUBSTRATE RECEPTOR MMS22"/>
    <property type="match status" value="1"/>
</dbReference>
<keyword evidence="3" id="KW-1185">Reference proteome</keyword>
<feature type="compositionally biased region" description="Pro residues" evidence="1">
    <location>
        <begin position="172"/>
        <end position="189"/>
    </location>
</feature>
<dbReference type="GO" id="GO:0005634">
    <property type="term" value="C:nucleus"/>
    <property type="evidence" value="ECO:0007669"/>
    <property type="project" value="InterPro"/>
</dbReference>
<comment type="caution">
    <text evidence="2">The sequence shown here is derived from an EMBL/GenBank/DDBJ whole genome shotgun (WGS) entry which is preliminary data.</text>
</comment>
<dbReference type="Pfam" id="PF09462">
    <property type="entry name" value="Mus7"/>
    <property type="match status" value="2"/>
</dbReference>
<gene>
    <name evidence="2" type="ORF">FB45DRAFT_925649</name>
</gene>
<evidence type="ECO:0000313" key="3">
    <source>
        <dbReference type="Proteomes" id="UP001221142"/>
    </source>
</evidence>
<feature type="compositionally biased region" description="Pro residues" evidence="1">
    <location>
        <begin position="354"/>
        <end position="368"/>
    </location>
</feature>
<feature type="compositionally biased region" description="Basic and acidic residues" evidence="1">
    <location>
        <begin position="306"/>
        <end position="317"/>
    </location>
</feature>
<dbReference type="Proteomes" id="UP001221142">
    <property type="component" value="Unassembled WGS sequence"/>
</dbReference>
<evidence type="ECO:0000256" key="1">
    <source>
        <dbReference type="SAM" id="MobiDB-lite"/>
    </source>
</evidence>
<dbReference type="InterPro" id="IPR019021">
    <property type="entry name" value="Mms22"/>
</dbReference>
<feature type="compositionally biased region" description="Basic and acidic residues" evidence="1">
    <location>
        <begin position="488"/>
        <end position="505"/>
    </location>
</feature>
<name>A0AAD7BKI2_9AGAR</name>
<proteinExistence type="predicted"/>
<feature type="compositionally biased region" description="Basic residues" evidence="1">
    <location>
        <begin position="730"/>
        <end position="747"/>
    </location>
</feature>
<dbReference type="GO" id="GO:0035361">
    <property type="term" value="C:Cul8-RING ubiquitin ligase complex"/>
    <property type="evidence" value="ECO:0007669"/>
    <property type="project" value="TreeGrafter"/>
</dbReference>
<feature type="region of interest" description="Disordered" evidence="1">
    <location>
        <begin position="711"/>
        <end position="770"/>
    </location>
</feature>
<sequence length="1668" mass="188921">MDEIVETSDPEELEELRAALIRPAQHDGPLSPRKRQKLHHDYDEDSPSSLPATTPPISVTDSSVVVRDADDPLTDADDVLSTLGIDASPKFHPSPDTDTDALLVPETNPPTTPGTSQRARSESVDPLLLFTPSRPSISEPDPPRPSTPPNPMTSFSLPPSPLSPLPSQRQPSSPPRDPSPSREPTPPIDPDLMNMVDMDMGQRTRMYSLRERRPQQLNPYRIEKKLYETTMRNVPEAIVKIRSPKRRERREDNYEETQEVPSDREPEAGPSRSEEKEIPEWMKGWFDSTPGRLFQEGSGSHSSRTTQREKGKEEIARKLNKKTIKPFPVDSGESPKQQQSHSKSPARRRVSQQPPSPGTPTISLPPTPLFQDAPLPDAMELPDSFSLPSSPRVQAADPIVISDDEDNEPSRVGSRASSPSREFLTEAEKKQRKRLRALKLRRRRQRYASSESDEQPLLPGQTRVRRAKTGILREVKGDTESSAEEIPEATRGDEFVDRDDRRSASEAEDAGLPKKGRTRTHIEDYLQEAPMRGAGLREKDMIDWMLANTAEVGGARRRRRRTKKPAGSRSKVSAPRQRQTQLSVDKQPQHGRSRARSPRRAERSASPPPRSSHIVHHHHHIHMSPRASSTSRRADTPQRNDQYASGGDDIVAHPEISRKAARKQREKEKRARMKMNGIHIFLAPKGNRIEGQHTTKTFTLDVADHGFHAALAPAKSNKRVSIPRQPPKPRPPRPRRVAKPHVSKKKQQTLPLAFFPPEEPPSRPESPAVEEGVVNDDSYFTDLDSDEEEPVLLDFGISASSISFDIRTYTGKGFLAELVDLQVPTTPVSEPSIEEQTRRETFRPNYFSTMEFDLGPTVTVDQFLSMFGKICDRFFDFATGLPEEEEGEAAREWTSVIGATCRLLTWLLSAKETTEEEMRALKDAAETHVLRLASKMTEADLKAQSMDSTTFAALLALHAACTMLVEQLLKYGLQQGMAPLVSPPDRLDGSTTAQRVFELWVGLWIIAGKHSSSVHPVWKMVQTTLMAHHLEGTHFEDSELVWQAIISLSTISNLCREGKVTGLSRLGTDCPAPTCWEMVTFALGRISLEAKTGDDDSLDTHDRYIKIVVERWNWELHDAFDALFRLNVIFQSRKYANLRNEPAEFPDFLRLDDWTLLSGRKHRETAFVLFLKLVYQTLLVNPSKAKKLLSLATPVGSLPWSKAQPPSVNELAMLFNRLGVIAIAIHVDPKQHSRFLGLARDYVKFKDVDATTRQAYIRGFMYLSIVMIRRAIPLDETLNWLHEMVDVLLDEYKRQPSRTVVVGLHSLVVSVRDPPNVPPQYPEPRLLLALERILRDVGLIKPDNPTAHILPRLIQAFLAARELAVPPPRRPALPAVEQESQDDYGMSLDDVFMEYLDQEDAEYKAKDKILYKLLETNISWTLFRLLVQFCRYDQLKQRFKTTGDSVSNDIAHLIWCWVSCGNIVTHSSARSWSQFLSAFGPNNEGNKWPILDDFCQRRLDFLVYNSVLQLDPMTYSDLTLRDRLLVVLFEALASWYTSAEDEYIARLLNFDGCRHPLLLGAAAPLPQDDASEEERLTARLPLLTVIVENLSTSLTDIYHEENDRYVRYCIKLFAAMKNIYLELDGDSRQSYKSWCLKVYEVFKGHSNIVEDNKVRLGHHWTWLQSLNV</sequence>
<feature type="compositionally biased region" description="Low complexity" evidence="1">
    <location>
        <begin position="334"/>
        <end position="343"/>
    </location>
</feature>
<feature type="compositionally biased region" description="Basic residues" evidence="1">
    <location>
        <begin position="589"/>
        <end position="598"/>
    </location>
</feature>
<organism evidence="2 3">
    <name type="scientific">Roridomyces roridus</name>
    <dbReference type="NCBI Taxonomy" id="1738132"/>
    <lineage>
        <taxon>Eukaryota</taxon>
        <taxon>Fungi</taxon>
        <taxon>Dikarya</taxon>
        <taxon>Basidiomycota</taxon>
        <taxon>Agaricomycotina</taxon>
        <taxon>Agaricomycetes</taxon>
        <taxon>Agaricomycetidae</taxon>
        <taxon>Agaricales</taxon>
        <taxon>Marasmiineae</taxon>
        <taxon>Mycenaceae</taxon>
        <taxon>Roridomyces</taxon>
    </lineage>
</organism>
<feature type="compositionally biased region" description="Basic residues" evidence="1">
    <location>
        <begin position="555"/>
        <end position="566"/>
    </location>
</feature>
<feature type="compositionally biased region" description="Basic residues" evidence="1">
    <location>
        <begin position="613"/>
        <end position="623"/>
    </location>
</feature>
<reference evidence="2" key="1">
    <citation type="submission" date="2023-03" db="EMBL/GenBank/DDBJ databases">
        <title>Massive genome expansion in bonnet fungi (Mycena s.s.) driven by repeated elements and novel gene families across ecological guilds.</title>
        <authorList>
            <consortium name="Lawrence Berkeley National Laboratory"/>
            <person name="Harder C.B."/>
            <person name="Miyauchi S."/>
            <person name="Viragh M."/>
            <person name="Kuo A."/>
            <person name="Thoen E."/>
            <person name="Andreopoulos B."/>
            <person name="Lu D."/>
            <person name="Skrede I."/>
            <person name="Drula E."/>
            <person name="Henrissat B."/>
            <person name="Morin E."/>
            <person name="Kohler A."/>
            <person name="Barry K."/>
            <person name="LaButti K."/>
            <person name="Morin E."/>
            <person name="Salamov A."/>
            <person name="Lipzen A."/>
            <person name="Mereny Z."/>
            <person name="Hegedus B."/>
            <person name="Baldrian P."/>
            <person name="Stursova M."/>
            <person name="Weitz H."/>
            <person name="Taylor A."/>
            <person name="Grigoriev I.V."/>
            <person name="Nagy L.G."/>
            <person name="Martin F."/>
            <person name="Kauserud H."/>
        </authorList>
    </citation>
    <scope>NUCLEOTIDE SEQUENCE</scope>
    <source>
        <strain evidence="2">9284</strain>
    </source>
</reference>